<keyword evidence="8" id="KW-0472">Membrane</keyword>
<reference evidence="12" key="1">
    <citation type="submission" date="2017-07" db="EMBL/GenBank/DDBJ databases">
        <title>Taro Niue Genome Assembly and Annotation.</title>
        <authorList>
            <person name="Atibalentja N."/>
            <person name="Keating K."/>
            <person name="Fields C.J."/>
        </authorList>
    </citation>
    <scope>NUCLEOTIDE SEQUENCE</scope>
    <source>
        <strain evidence="12">Niue_2</strain>
        <tissue evidence="12">Leaf</tissue>
    </source>
</reference>
<evidence type="ECO:0000256" key="1">
    <source>
        <dbReference type="ARBA" id="ARBA00004479"/>
    </source>
</evidence>
<dbReference type="Pfam" id="PF18266">
    <property type="entry name" value="Ncstrn_small"/>
    <property type="match status" value="1"/>
</dbReference>
<dbReference type="PANTHER" id="PTHR21092:SF0">
    <property type="entry name" value="NICASTRIN"/>
    <property type="match status" value="1"/>
</dbReference>
<evidence type="ECO:0000259" key="11">
    <source>
        <dbReference type="Pfam" id="PF18266"/>
    </source>
</evidence>
<organism evidence="12 13">
    <name type="scientific">Colocasia esculenta</name>
    <name type="common">Wild taro</name>
    <name type="synonym">Arum esculentum</name>
    <dbReference type="NCBI Taxonomy" id="4460"/>
    <lineage>
        <taxon>Eukaryota</taxon>
        <taxon>Viridiplantae</taxon>
        <taxon>Streptophyta</taxon>
        <taxon>Embryophyta</taxon>
        <taxon>Tracheophyta</taxon>
        <taxon>Spermatophyta</taxon>
        <taxon>Magnoliopsida</taxon>
        <taxon>Liliopsida</taxon>
        <taxon>Araceae</taxon>
        <taxon>Aroideae</taxon>
        <taxon>Colocasieae</taxon>
        <taxon>Colocasia</taxon>
    </lineage>
</organism>
<evidence type="ECO:0000256" key="9">
    <source>
        <dbReference type="ARBA" id="ARBA00023180"/>
    </source>
</evidence>
<keyword evidence="7" id="KW-1133">Transmembrane helix</keyword>
<keyword evidence="6" id="KW-0914">Notch signaling pathway</keyword>
<dbReference type="OrthoDB" id="10265862at2759"/>
<name>A0A843VXN0_COLES</name>
<evidence type="ECO:0000256" key="3">
    <source>
        <dbReference type="ARBA" id="ARBA00015303"/>
    </source>
</evidence>
<evidence type="ECO:0000256" key="6">
    <source>
        <dbReference type="ARBA" id="ARBA00022976"/>
    </source>
</evidence>
<dbReference type="PANTHER" id="PTHR21092">
    <property type="entry name" value="NICASTRIN"/>
    <property type="match status" value="1"/>
</dbReference>
<feature type="compositionally biased region" description="Polar residues" evidence="10">
    <location>
        <begin position="18"/>
        <end position="32"/>
    </location>
</feature>
<evidence type="ECO:0000256" key="7">
    <source>
        <dbReference type="ARBA" id="ARBA00022989"/>
    </source>
</evidence>
<evidence type="ECO:0000256" key="4">
    <source>
        <dbReference type="ARBA" id="ARBA00022692"/>
    </source>
</evidence>
<sequence>MAQSDHPIGVTRACRSGTPWTASPNTAASAQPSPAWKSGVGRGRGHLLLGQTGGRRSGEDHALRPHLSIRRLRRRRHPQRRSPAMSRHLALGSLLLPPIVLLILHAPMTEQAEILESVPDLQKAMYVNVDGYPCVRLLNVSGEIGCSNPGNVKIVAPIVEFKNADGQLSQPLTLLVMLIFLCRVSNDHNFVQNVAGVLVESQDHSQSSGFSPVRKFPQAEFAPYKRQNYEWNPIGSGIMWERYNFPVFLLSKNSTLTVQEVVRNNHRTNEAEPIDVAEFDLVMQTTKAGTHDSESCLREHSCLPLGGYR</sequence>
<evidence type="ECO:0000313" key="12">
    <source>
        <dbReference type="EMBL" id="MQM02152.1"/>
    </source>
</evidence>
<keyword evidence="13" id="KW-1185">Reference proteome</keyword>
<proteinExistence type="inferred from homology"/>
<dbReference type="EMBL" id="NMUH01002804">
    <property type="protein sequence ID" value="MQM02152.1"/>
    <property type="molecule type" value="Genomic_DNA"/>
</dbReference>
<dbReference type="AlphaFoldDB" id="A0A843VXN0"/>
<dbReference type="GO" id="GO:0005886">
    <property type="term" value="C:plasma membrane"/>
    <property type="evidence" value="ECO:0007669"/>
    <property type="project" value="UniProtKB-ARBA"/>
</dbReference>
<evidence type="ECO:0000256" key="2">
    <source>
        <dbReference type="ARBA" id="ARBA00007717"/>
    </source>
</evidence>
<evidence type="ECO:0000313" key="13">
    <source>
        <dbReference type="Proteomes" id="UP000652761"/>
    </source>
</evidence>
<evidence type="ECO:0000256" key="10">
    <source>
        <dbReference type="SAM" id="MobiDB-lite"/>
    </source>
</evidence>
<dbReference type="InterPro" id="IPR041084">
    <property type="entry name" value="Ncstrn_small"/>
</dbReference>
<accession>A0A843VXN0</accession>
<dbReference type="InterPro" id="IPR008710">
    <property type="entry name" value="Nicastrin"/>
</dbReference>
<dbReference type="GO" id="GO:0007219">
    <property type="term" value="P:Notch signaling pathway"/>
    <property type="evidence" value="ECO:0007669"/>
    <property type="project" value="UniProtKB-KW"/>
</dbReference>
<feature type="domain" description="Nicastrin small lobe" evidence="11">
    <location>
        <begin position="133"/>
        <end position="285"/>
    </location>
</feature>
<comment type="subcellular location">
    <subcellularLocation>
        <location evidence="1">Membrane</location>
        <topology evidence="1">Single-pass type I membrane protein</topology>
    </subcellularLocation>
</comment>
<dbReference type="GO" id="GO:0016485">
    <property type="term" value="P:protein processing"/>
    <property type="evidence" value="ECO:0007669"/>
    <property type="project" value="InterPro"/>
</dbReference>
<gene>
    <name evidence="12" type="ORF">Taro_034914</name>
</gene>
<evidence type="ECO:0000256" key="5">
    <source>
        <dbReference type="ARBA" id="ARBA00022729"/>
    </source>
</evidence>
<feature type="region of interest" description="Disordered" evidence="10">
    <location>
        <begin position="1"/>
        <end position="64"/>
    </location>
</feature>
<dbReference type="Proteomes" id="UP000652761">
    <property type="component" value="Unassembled WGS sequence"/>
</dbReference>
<comment type="caution">
    <text evidence="12">The sequence shown here is derived from an EMBL/GenBank/DDBJ whole genome shotgun (WGS) entry which is preliminary data.</text>
</comment>
<protein>
    <recommendedName>
        <fullName evidence="3">Nicastrin</fullName>
    </recommendedName>
</protein>
<keyword evidence="5" id="KW-0732">Signal</keyword>
<evidence type="ECO:0000256" key="8">
    <source>
        <dbReference type="ARBA" id="ARBA00023136"/>
    </source>
</evidence>
<keyword evidence="9" id="KW-0325">Glycoprotein</keyword>
<keyword evidence="4" id="KW-0812">Transmembrane</keyword>
<comment type="similarity">
    <text evidence="2">Belongs to the nicastrin family.</text>
</comment>